<reference evidence="9 10" key="1">
    <citation type="submission" date="2019-11" db="EMBL/GenBank/DDBJ databases">
        <title>Comparative genomics of hydrocarbon-degrading Desulfosarcina strains.</title>
        <authorList>
            <person name="Watanabe M."/>
            <person name="Kojima H."/>
            <person name="Fukui M."/>
        </authorList>
    </citation>
    <scope>NUCLEOTIDE SEQUENCE [LARGE SCALE GENOMIC DNA]</scope>
    <source>
        <strain evidence="9 10">PP31</strain>
    </source>
</reference>
<keyword evidence="4 6" id="KW-0862">Zinc</keyword>
<evidence type="ECO:0000256" key="5">
    <source>
        <dbReference type="ARBA" id="ARBA00023049"/>
    </source>
</evidence>
<comment type="cofactor">
    <cofactor evidence="6">
        <name>Zn(2+)</name>
        <dbReference type="ChEBI" id="CHEBI:29105"/>
    </cofactor>
    <text evidence="6">Binds 1 zinc ion per subunit.</text>
</comment>
<proteinExistence type="inferred from homology"/>
<dbReference type="GO" id="GO:0004222">
    <property type="term" value="F:metalloendopeptidase activity"/>
    <property type="evidence" value="ECO:0007669"/>
    <property type="project" value="InterPro"/>
</dbReference>
<keyword evidence="10" id="KW-1185">Reference proteome</keyword>
<dbReference type="CDD" id="cd07332">
    <property type="entry name" value="M48C_Oma1_like"/>
    <property type="match status" value="1"/>
</dbReference>
<dbReference type="AlphaFoldDB" id="A0A5K7Z298"/>
<keyword evidence="1 6" id="KW-0645">Protease</keyword>
<dbReference type="InterPro" id="IPR051156">
    <property type="entry name" value="Mito/Outer_Membr_Metalloprot"/>
</dbReference>
<keyword evidence="7" id="KW-0472">Membrane</keyword>
<evidence type="ECO:0000256" key="3">
    <source>
        <dbReference type="ARBA" id="ARBA00022801"/>
    </source>
</evidence>
<evidence type="ECO:0000259" key="8">
    <source>
        <dbReference type="Pfam" id="PF01435"/>
    </source>
</evidence>
<dbReference type="GO" id="GO:0016020">
    <property type="term" value="C:membrane"/>
    <property type="evidence" value="ECO:0007669"/>
    <property type="project" value="TreeGrafter"/>
</dbReference>
<dbReference type="OrthoDB" id="9810445at2"/>
<dbReference type="Proteomes" id="UP000427769">
    <property type="component" value="Chromosome"/>
</dbReference>
<feature type="transmembrane region" description="Helical" evidence="7">
    <location>
        <begin position="23"/>
        <end position="49"/>
    </location>
</feature>
<dbReference type="GO" id="GO:0046872">
    <property type="term" value="F:metal ion binding"/>
    <property type="evidence" value="ECO:0007669"/>
    <property type="project" value="UniProtKB-KW"/>
</dbReference>
<name>A0A5K7Z298_9BACT</name>
<dbReference type="PANTHER" id="PTHR22726:SF1">
    <property type="entry name" value="METALLOENDOPEPTIDASE OMA1, MITOCHONDRIAL"/>
    <property type="match status" value="1"/>
</dbReference>
<organism evidence="9 10">
    <name type="scientific">Desulfosarcina widdelii</name>
    <dbReference type="NCBI Taxonomy" id="947919"/>
    <lineage>
        <taxon>Bacteria</taxon>
        <taxon>Pseudomonadati</taxon>
        <taxon>Thermodesulfobacteriota</taxon>
        <taxon>Desulfobacteria</taxon>
        <taxon>Desulfobacterales</taxon>
        <taxon>Desulfosarcinaceae</taxon>
        <taxon>Desulfosarcina</taxon>
    </lineage>
</organism>
<accession>A0A5K7Z298</accession>
<keyword evidence="5 6" id="KW-0482">Metalloprotease</keyword>
<evidence type="ECO:0000256" key="1">
    <source>
        <dbReference type="ARBA" id="ARBA00022670"/>
    </source>
</evidence>
<keyword evidence="2" id="KW-0479">Metal-binding</keyword>
<dbReference type="EMBL" id="AP021875">
    <property type="protein sequence ID" value="BBO76132.1"/>
    <property type="molecule type" value="Genomic_DNA"/>
</dbReference>
<comment type="similarity">
    <text evidence="6">Belongs to the peptidase M48 family.</text>
</comment>
<feature type="domain" description="Peptidase M48" evidence="8">
    <location>
        <begin position="78"/>
        <end position="252"/>
    </location>
</feature>
<evidence type="ECO:0000256" key="4">
    <source>
        <dbReference type="ARBA" id="ARBA00022833"/>
    </source>
</evidence>
<evidence type="ECO:0000256" key="2">
    <source>
        <dbReference type="ARBA" id="ARBA00022723"/>
    </source>
</evidence>
<dbReference type="Pfam" id="PF01435">
    <property type="entry name" value="Peptidase_M48"/>
    <property type="match status" value="1"/>
</dbReference>
<dbReference type="KEGG" id="dwd:DSCW_35490"/>
<evidence type="ECO:0000256" key="6">
    <source>
        <dbReference type="RuleBase" id="RU003983"/>
    </source>
</evidence>
<keyword evidence="3 6" id="KW-0378">Hydrolase</keyword>
<sequence length="311" mass="33786">MKFTARRIPTNVNVSGTHPLKEFAILAGGLLAIAVGLYLALGLAVDLIVPRISMNLEKKLAGAFVGRLAESDQATDATRSVQAIVDRLQARCALLPYTITVHVQEADAVNAAALPGGHMLVFTGLLKKMTSENELAFVLAHELGHFAHRDHLRGLGRALVLLTVSTVLLGADNDINGMIGQGMQLTELNFSRNQETRADEFALETLACHYGHVTGATDFFAKIPAEADPGRFGHYFASHPENRRRIEHLKTMALQRGYPSGELRPLPADLEELDTPSPQLNGGMGLNQTPVKNIVFAVSQSVLYMNQTFSR</sequence>
<keyword evidence="7" id="KW-0812">Transmembrane</keyword>
<evidence type="ECO:0000313" key="9">
    <source>
        <dbReference type="EMBL" id="BBO76132.1"/>
    </source>
</evidence>
<protein>
    <recommendedName>
        <fullName evidence="8">Peptidase M48 domain-containing protein</fullName>
    </recommendedName>
</protein>
<dbReference type="Gene3D" id="3.30.2010.10">
    <property type="entry name" value="Metalloproteases ('zincins'), catalytic domain"/>
    <property type="match status" value="1"/>
</dbReference>
<dbReference type="GO" id="GO:0051603">
    <property type="term" value="P:proteolysis involved in protein catabolic process"/>
    <property type="evidence" value="ECO:0007669"/>
    <property type="project" value="TreeGrafter"/>
</dbReference>
<evidence type="ECO:0000256" key="7">
    <source>
        <dbReference type="SAM" id="Phobius"/>
    </source>
</evidence>
<dbReference type="RefSeq" id="WP_155304988.1">
    <property type="nucleotide sequence ID" value="NZ_AP021875.1"/>
</dbReference>
<evidence type="ECO:0000313" key="10">
    <source>
        <dbReference type="Proteomes" id="UP000427769"/>
    </source>
</evidence>
<keyword evidence="7" id="KW-1133">Transmembrane helix</keyword>
<dbReference type="PANTHER" id="PTHR22726">
    <property type="entry name" value="METALLOENDOPEPTIDASE OMA1"/>
    <property type="match status" value="1"/>
</dbReference>
<dbReference type="InterPro" id="IPR001915">
    <property type="entry name" value="Peptidase_M48"/>
</dbReference>
<gene>
    <name evidence="9" type="ORF">DSCW_35490</name>
</gene>